<organism evidence="2 3">
    <name type="scientific">Grimontia marina</name>
    <dbReference type="NCBI Taxonomy" id="646534"/>
    <lineage>
        <taxon>Bacteria</taxon>
        <taxon>Pseudomonadati</taxon>
        <taxon>Pseudomonadota</taxon>
        <taxon>Gammaproteobacteria</taxon>
        <taxon>Vibrionales</taxon>
        <taxon>Vibrionaceae</taxon>
        <taxon>Grimontia</taxon>
    </lineage>
</organism>
<dbReference type="Proteomes" id="UP000073601">
    <property type="component" value="Unassembled WGS sequence"/>
</dbReference>
<dbReference type="EMBL" id="FIZY01000030">
    <property type="protein sequence ID" value="CZF84466.1"/>
    <property type="molecule type" value="Genomic_DNA"/>
</dbReference>
<evidence type="ECO:0008006" key="4">
    <source>
        <dbReference type="Google" id="ProtNLM"/>
    </source>
</evidence>
<dbReference type="RefSeq" id="WP_062711751.1">
    <property type="nucleotide sequence ID" value="NZ_CAWRCI010000030.1"/>
</dbReference>
<name>A0A128FDT0_9GAMM</name>
<protein>
    <recommendedName>
        <fullName evidence="4">SMP-30/Gluconolaconase/LRE-like region</fullName>
    </recommendedName>
</protein>
<dbReference type="AlphaFoldDB" id="A0A128FDT0"/>
<proteinExistence type="predicted"/>
<feature type="chain" id="PRO_5007282354" description="SMP-30/Gluconolaconase/LRE-like region" evidence="1">
    <location>
        <begin position="23"/>
        <end position="313"/>
    </location>
</feature>
<accession>A0A128FDT0</accession>
<evidence type="ECO:0000313" key="2">
    <source>
        <dbReference type="EMBL" id="CZF84466.1"/>
    </source>
</evidence>
<reference evidence="3" key="1">
    <citation type="submission" date="2016-02" db="EMBL/GenBank/DDBJ databases">
        <authorList>
            <person name="Rodrigo-Torres Lidia"/>
            <person name="Arahal R.David."/>
        </authorList>
    </citation>
    <scope>NUCLEOTIDE SEQUENCE [LARGE SCALE GENOMIC DNA]</scope>
    <source>
        <strain evidence="3">CECT 8713</strain>
    </source>
</reference>
<sequence length="313" mass="34579">MKKTLLSSLVLVGTFSMSAASAECDGNLYTMNAGRGDVGVLVNVHEGLARSITRQEFHTEAANLVEINSRALFSASAMAYDATNNRIYYTSTPTPDEYYIDGVEDGEFTEQEISNLPFLHKTHKPYELAYFDVASQTHHVVGSTKYQVWRMTFDPETGTLYGSDIRRLFTIDPSTGVQTLIGNLDLNIRLGGYANWGDLIFKDGELLFVTNTRVFNLSTEDASATVKFFHHVDEITAATLDQNGEILVAAMNNNVTGHQNSTNFWVLDPTTNDQNFGSQSHAGLVPMRIDAMTRVTAETDTCYAPKFLPNKAA</sequence>
<keyword evidence="3" id="KW-1185">Reference proteome</keyword>
<evidence type="ECO:0000256" key="1">
    <source>
        <dbReference type="SAM" id="SignalP"/>
    </source>
</evidence>
<keyword evidence="1" id="KW-0732">Signal</keyword>
<dbReference type="SUPFAM" id="SSF63825">
    <property type="entry name" value="YWTD domain"/>
    <property type="match status" value="1"/>
</dbReference>
<evidence type="ECO:0000313" key="3">
    <source>
        <dbReference type="Proteomes" id="UP000073601"/>
    </source>
</evidence>
<feature type="signal peptide" evidence="1">
    <location>
        <begin position="1"/>
        <end position="22"/>
    </location>
</feature>
<gene>
    <name evidence="2" type="ORF">GMA8713_03111</name>
</gene>
<dbReference type="OrthoDB" id="5918553at2"/>